<dbReference type="EMBL" id="CADCVG010000034">
    <property type="protein sequence ID" value="CAA9450023.1"/>
    <property type="molecule type" value="Genomic_DNA"/>
</dbReference>
<protein>
    <submittedName>
        <fullName evidence="2">ATP-dependent Clp protease adaptor protein ClpS</fullName>
    </submittedName>
</protein>
<dbReference type="AlphaFoldDB" id="A0A6J4QUL1"/>
<feature type="region of interest" description="Disordered" evidence="1">
    <location>
        <begin position="1"/>
        <end position="99"/>
    </location>
</feature>
<dbReference type="GO" id="GO:0008233">
    <property type="term" value="F:peptidase activity"/>
    <property type="evidence" value="ECO:0007669"/>
    <property type="project" value="UniProtKB-KW"/>
</dbReference>
<dbReference type="GO" id="GO:0006508">
    <property type="term" value="P:proteolysis"/>
    <property type="evidence" value="ECO:0007669"/>
    <property type="project" value="UniProtKB-KW"/>
</dbReference>
<feature type="non-terminal residue" evidence="2">
    <location>
        <position position="1"/>
    </location>
</feature>
<feature type="compositionally biased region" description="Basic and acidic residues" evidence="1">
    <location>
        <begin position="34"/>
        <end position="62"/>
    </location>
</feature>
<accession>A0A6J4QUL1</accession>
<keyword evidence="2" id="KW-0378">Hydrolase</keyword>
<name>A0A6J4QUL1_9ACTN</name>
<organism evidence="2">
    <name type="scientific">uncultured Rubrobacteraceae bacterium</name>
    <dbReference type="NCBI Taxonomy" id="349277"/>
    <lineage>
        <taxon>Bacteria</taxon>
        <taxon>Bacillati</taxon>
        <taxon>Actinomycetota</taxon>
        <taxon>Rubrobacteria</taxon>
        <taxon>Rubrobacterales</taxon>
        <taxon>Rubrobacteraceae</taxon>
        <taxon>environmental samples</taxon>
    </lineage>
</organism>
<keyword evidence="2" id="KW-0645">Protease</keyword>
<feature type="non-terminal residue" evidence="2">
    <location>
        <position position="99"/>
    </location>
</feature>
<evidence type="ECO:0000256" key="1">
    <source>
        <dbReference type="SAM" id="MobiDB-lite"/>
    </source>
</evidence>
<proteinExistence type="predicted"/>
<evidence type="ECO:0000313" key="2">
    <source>
        <dbReference type="EMBL" id="CAA9450023.1"/>
    </source>
</evidence>
<reference evidence="2" key="1">
    <citation type="submission" date="2020-02" db="EMBL/GenBank/DDBJ databases">
        <authorList>
            <person name="Meier V. D."/>
        </authorList>
    </citation>
    <scope>NUCLEOTIDE SEQUENCE</scope>
    <source>
        <strain evidence="2">AVDCRST_MAG14</strain>
    </source>
</reference>
<gene>
    <name evidence="2" type="ORF">AVDCRST_MAG14-798</name>
</gene>
<sequence>VRGRRIHRDHPEEADGAQVHHRATLQGHPAQRRLHPDGARHQDAPQGHTAHEHAAGSLDHARSPHQGQGRRDQVPQGARRTLPGRLEIRGARRHHRAGL</sequence>